<name>A0A0R1EW19_LACZE</name>
<dbReference type="SUPFAM" id="SSF54593">
    <property type="entry name" value="Glyoxalase/Bleomycin resistance protein/Dihydroxybiphenyl dioxygenase"/>
    <property type="match status" value="1"/>
</dbReference>
<protein>
    <submittedName>
        <fullName evidence="2">Glyoxalase family protein</fullName>
    </submittedName>
</protein>
<evidence type="ECO:0000259" key="1">
    <source>
        <dbReference type="PROSITE" id="PS51819"/>
    </source>
</evidence>
<reference evidence="2 3" key="1">
    <citation type="journal article" date="2015" name="Genome Announc.">
        <title>Expanding the biotechnology potential of lactobacilli through comparative genomics of 213 strains and associated genera.</title>
        <authorList>
            <person name="Sun Z."/>
            <person name="Harris H.M."/>
            <person name="McCann A."/>
            <person name="Guo C."/>
            <person name="Argimon S."/>
            <person name="Zhang W."/>
            <person name="Yang X."/>
            <person name="Jeffery I.B."/>
            <person name="Cooney J.C."/>
            <person name="Kagawa T.F."/>
            <person name="Liu W."/>
            <person name="Song Y."/>
            <person name="Salvetti E."/>
            <person name="Wrobel A."/>
            <person name="Rasinkangas P."/>
            <person name="Parkhill J."/>
            <person name="Rea M.C."/>
            <person name="O'Sullivan O."/>
            <person name="Ritari J."/>
            <person name="Douillard F.P."/>
            <person name="Paul Ross R."/>
            <person name="Yang R."/>
            <person name="Briner A.E."/>
            <person name="Felis G.E."/>
            <person name="de Vos W.M."/>
            <person name="Barrangou R."/>
            <person name="Klaenhammer T.R."/>
            <person name="Caufield P.W."/>
            <person name="Cui Y."/>
            <person name="Zhang H."/>
            <person name="O'Toole P.W."/>
        </authorList>
    </citation>
    <scope>NUCLEOTIDE SEQUENCE [LARGE SCALE GENOMIC DNA]</scope>
    <source>
        <strain evidence="2 3">DSM 20178</strain>
    </source>
</reference>
<dbReference type="RefSeq" id="WP_010487889.1">
    <property type="nucleotide sequence ID" value="NZ_AZCT01000001.1"/>
</dbReference>
<evidence type="ECO:0000313" key="2">
    <source>
        <dbReference type="EMBL" id="KRK13488.1"/>
    </source>
</evidence>
<dbReference type="Pfam" id="PF00903">
    <property type="entry name" value="Glyoxalase"/>
    <property type="match status" value="2"/>
</dbReference>
<evidence type="ECO:0000313" key="3">
    <source>
        <dbReference type="Proteomes" id="UP000051984"/>
    </source>
</evidence>
<sequence>MTRLHHVSLLTGDATATIHFYTNVLGLRLVKNTVNQENIHVRHLFFGDYQGTPGSVVTFFVIDRLGHRYDGRNQLGGIDLAIPGDSLPFWFERLQQAGCVISEAADRLTLVDPSDTPVRLIAFQKTLPDHLTVPNDIPGNRQITGLINVDIPVADHEAEKAFFEAMLGQAAEHEQFKLAAGNTLTLKPSLTDDVKRFGRGSMDHFALTVDHEEALPRLGTIAAQHGYEVEEFADRGWFKSLYVRDPADNRIEFATQAPGFTLDEPLEHLGEKLGLPPKFEARRATIESYFKTKGVDFHD</sequence>
<dbReference type="PANTHER" id="PTHR36110">
    <property type="entry name" value="RING-CLEAVING DIOXYGENASE MHQE-RELATED"/>
    <property type="match status" value="1"/>
</dbReference>
<dbReference type="InterPro" id="IPR037523">
    <property type="entry name" value="VOC_core"/>
</dbReference>
<dbReference type="PANTHER" id="PTHR36110:SF4">
    <property type="entry name" value="RING-CLEAVING DIOXYGENASE MHQA-RELATED"/>
    <property type="match status" value="1"/>
</dbReference>
<dbReference type="InterPro" id="IPR052537">
    <property type="entry name" value="Extradiol_RC_dioxygenase"/>
</dbReference>
<organism evidence="2 3">
    <name type="scientific">Lacticaseibacillus zeae DSM 20178 = KCTC 3804</name>
    <dbReference type="NCBI Taxonomy" id="1423816"/>
    <lineage>
        <taxon>Bacteria</taxon>
        <taxon>Bacillati</taxon>
        <taxon>Bacillota</taxon>
        <taxon>Bacilli</taxon>
        <taxon>Lactobacillales</taxon>
        <taxon>Lactobacillaceae</taxon>
        <taxon>Lacticaseibacillus</taxon>
    </lineage>
</organism>
<dbReference type="InterPro" id="IPR029068">
    <property type="entry name" value="Glyas_Bleomycin-R_OHBP_Dase"/>
</dbReference>
<dbReference type="PATRIC" id="fig|1423816.3.peg.41"/>
<feature type="domain" description="VOC" evidence="1">
    <location>
        <begin position="3"/>
        <end position="123"/>
    </location>
</feature>
<dbReference type="EMBL" id="AZCT01000001">
    <property type="protein sequence ID" value="KRK13488.1"/>
    <property type="molecule type" value="Genomic_DNA"/>
</dbReference>
<dbReference type="eggNOG" id="COG0346">
    <property type="taxonomic scope" value="Bacteria"/>
</dbReference>
<accession>A0A0R1EW19</accession>
<dbReference type="Proteomes" id="UP000051984">
    <property type="component" value="Unassembled WGS sequence"/>
</dbReference>
<dbReference type="Gene3D" id="3.10.180.10">
    <property type="entry name" value="2,3-Dihydroxybiphenyl 1,2-Dioxygenase, domain 1"/>
    <property type="match status" value="2"/>
</dbReference>
<dbReference type="PROSITE" id="PS51819">
    <property type="entry name" value="VOC"/>
    <property type="match status" value="2"/>
</dbReference>
<gene>
    <name evidence="2" type="ORF">FD51_GL000041</name>
</gene>
<dbReference type="AlphaFoldDB" id="A0A0R1EW19"/>
<proteinExistence type="predicted"/>
<feature type="domain" description="VOC" evidence="1">
    <location>
        <begin position="145"/>
        <end position="256"/>
    </location>
</feature>
<dbReference type="InterPro" id="IPR004360">
    <property type="entry name" value="Glyas_Fos-R_dOase_dom"/>
</dbReference>
<comment type="caution">
    <text evidence="2">The sequence shown here is derived from an EMBL/GenBank/DDBJ whole genome shotgun (WGS) entry which is preliminary data.</text>
</comment>